<evidence type="ECO:0000256" key="2">
    <source>
        <dbReference type="ARBA" id="ARBA00023015"/>
    </source>
</evidence>
<comment type="similarity">
    <text evidence="1">Belongs to the CNOT2/3/5 family.</text>
</comment>
<dbReference type="EMBL" id="SGJD01000703">
    <property type="protein sequence ID" value="KAB0403908.1"/>
    <property type="molecule type" value="Genomic_DNA"/>
</dbReference>
<dbReference type="InterPro" id="IPR007282">
    <property type="entry name" value="NOT2/3/5_C"/>
</dbReference>
<feature type="region of interest" description="Disordered" evidence="4">
    <location>
        <begin position="30"/>
        <end position="60"/>
    </location>
</feature>
<protein>
    <recommendedName>
        <fullName evidence="5">NOT2/NOT3/NOT5 C-terminal domain-containing protein</fullName>
    </recommendedName>
</protein>
<dbReference type="PANTHER" id="PTHR23326">
    <property type="entry name" value="CCR4 NOT-RELATED"/>
    <property type="match status" value="1"/>
</dbReference>
<dbReference type="InterPro" id="IPR040168">
    <property type="entry name" value="Not2/3/5"/>
</dbReference>
<dbReference type="InterPro" id="IPR038635">
    <property type="entry name" value="CCR4-NOT_su2/3/5_C_sf"/>
</dbReference>
<evidence type="ECO:0000259" key="5">
    <source>
        <dbReference type="Pfam" id="PF04153"/>
    </source>
</evidence>
<dbReference type="GO" id="GO:0006355">
    <property type="term" value="P:regulation of DNA-templated transcription"/>
    <property type="evidence" value="ECO:0007669"/>
    <property type="project" value="InterPro"/>
</dbReference>
<feature type="compositionally biased region" description="Polar residues" evidence="4">
    <location>
        <begin position="47"/>
        <end position="59"/>
    </location>
</feature>
<evidence type="ECO:0000256" key="4">
    <source>
        <dbReference type="SAM" id="MobiDB-lite"/>
    </source>
</evidence>
<sequence length="219" mass="24575">MYNTGFICIPWHSCGNKKFHVELEKQNLNTSGKTTSSTDGPKFPGDKSSTTQNNNQQKKGIQVLPDGRVTNIPQGMVTDQFGMIGLLTFIRAAETDPGMVHLALGSDLTTLGLNLNSPENLYPKFASPWASSPCRPQDIDFHVPSEYLTNIHIRDKLAAIKLGRYGEDLLFYLYYMNGGDVLQLLAAVELYEFHLEYDKLEERPHLPSTFNYNPAQQAF</sequence>
<gene>
    <name evidence="6" type="ORF">E2I00_017000</name>
</gene>
<dbReference type="AlphaFoldDB" id="A0A6A1Q6X0"/>
<evidence type="ECO:0000256" key="1">
    <source>
        <dbReference type="ARBA" id="ARBA00007682"/>
    </source>
</evidence>
<name>A0A6A1Q6X0_BALPH</name>
<dbReference type="Proteomes" id="UP000437017">
    <property type="component" value="Unassembled WGS sequence"/>
</dbReference>
<reference evidence="6 7" key="1">
    <citation type="journal article" date="2019" name="PLoS ONE">
        <title>Genomic analyses reveal an absence of contemporary introgressive admixture between fin whales and blue whales, despite known hybrids.</title>
        <authorList>
            <person name="Westbury M.V."/>
            <person name="Petersen B."/>
            <person name="Lorenzen E.D."/>
        </authorList>
    </citation>
    <scope>NUCLEOTIDE SEQUENCE [LARGE SCALE GENOMIC DNA]</scope>
    <source>
        <strain evidence="6">FinWhale-01</strain>
    </source>
</reference>
<comment type="caution">
    <text evidence="6">The sequence shown here is derived from an EMBL/GenBank/DDBJ whole genome shotgun (WGS) entry which is preliminary data.</text>
</comment>
<evidence type="ECO:0000313" key="7">
    <source>
        <dbReference type="Proteomes" id="UP000437017"/>
    </source>
</evidence>
<dbReference type="GO" id="GO:0030015">
    <property type="term" value="C:CCR4-NOT core complex"/>
    <property type="evidence" value="ECO:0007669"/>
    <property type="project" value="InterPro"/>
</dbReference>
<evidence type="ECO:0000313" key="6">
    <source>
        <dbReference type="EMBL" id="KAB0403908.1"/>
    </source>
</evidence>
<dbReference type="Pfam" id="PF04153">
    <property type="entry name" value="NOT2_3_5_C"/>
    <property type="match status" value="1"/>
</dbReference>
<proteinExistence type="inferred from homology"/>
<accession>A0A6A1Q6X0</accession>
<feature type="domain" description="NOT2/NOT3/NOT5 C-terminal" evidence="5">
    <location>
        <begin position="123"/>
        <end position="199"/>
    </location>
</feature>
<keyword evidence="7" id="KW-1185">Reference proteome</keyword>
<keyword evidence="2" id="KW-0805">Transcription regulation</keyword>
<organism evidence="6 7">
    <name type="scientific">Balaenoptera physalus</name>
    <name type="common">Fin whale</name>
    <name type="synonym">Balaena physalus</name>
    <dbReference type="NCBI Taxonomy" id="9770"/>
    <lineage>
        <taxon>Eukaryota</taxon>
        <taxon>Metazoa</taxon>
        <taxon>Chordata</taxon>
        <taxon>Craniata</taxon>
        <taxon>Vertebrata</taxon>
        <taxon>Euteleostomi</taxon>
        <taxon>Mammalia</taxon>
        <taxon>Eutheria</taxon>
        <taxon>Laurasiatheria</taxon>
        <taxon>Artiodactyla</taxon>
        <taxon>Whippomorpha</taxon>
        <taxon>Cetacea</taxon>
        <taxon>Mysticeti</taxon>
        <taxon>Balaenopteridae</taxon>
        <taxon>Balaenoptera</taxon>
    </lineage>
</organism>
<dbReference type="OrthoDB" id="25391at2759"/>
<feature type="compositionally biased region" description="Polar residues" evidence="4">
    <location>
        <begin position="30"/>
        <end position="39"/>
    </location>
</feature>
<evidence type="ECO:0000256" key="3">
    <source>
        <dbReference type="ARBA" id="ARBA00023163"/>
    </source>
</evidence>
<dbReference type="Gene3D" id="2.30.30.1020">
    <property type="entry name" value="CCR4-NOT complex subunit 2/3/5, C-terminal domain"/>
    <property type="match status" value="1"/>
</dbReference>
<dbReference type="GO" id="GO:2000036">
    <property type="term" value="P:regulation of stem cell population maintenance"/>
    <property type="evidence" value="ECO:0007669"/>
    <property type="project" value="UniProtKB-ARBA"/>
</dbReference>
<keyword evidence="3" id="KW-0804">Transcription</keyword>